<organism evidence="2 3">
    <name type="scientific">Artemisia annua</name>
    <name type="common">Sweet wormwood</name>
    <dbReference type="NCBI Taxonomy" id="35608"/>
    <lineage>
        <taxon>Eukaryota</taxon>
        <taxon>Viridiplantae</taxon>
        <taxon>Streptophyta</taxon>
        <taxon>Embryophyta</taxon>
        <taxon>Tracheophyta</taxon>
        <taxon>Spermatophyta</taxon>
        <taxon>Magnoliopsida</taxon>
        <taxon>eudicotyledons</taxon>
        <taxon>Gunneridae</taxon>
        <taxon>Pentapetalae</taxon>
        <taxon>asterids</taxon>
        <taxon>campanulids</taxon>
        <taxon>Asterales</taxon>
        <taxon>Asteraceae</taxon>
        <taxon>Asteroideae</taxon>
        <taxon>Anthemideae</taxon>
        <taxon>Artemisiinae</taxon>
        <taxon>Artemisia</taxon>
    </lineage>
</organism>
<name>A0A2U1KEJ8_ARTAN</name>
<feature type="transmembrane region" description="Helical" evidence="1">
    <location>
        <begin position="34"/>
        <end position="52"/>
    </location>
</feature>
<dbReference type="Pfam" id="PF12263">
    <property type="entry name" value="DUF3611"/>
    <property type="match status" value="1"/>
</dbReference>
<reference evidence="2 3" key="1">
    <citation type="journal article" date="2018" name="Mol. Plant">
        <title>The genome of Artemisia annua provides insight into the evolution of Asteraceae family and artemisinin biosynthesis.</title>
        <authorList>
            <person name="Shen Q."/>
            <person name="Zhang L."/>
            <person name="Liao Z."/>
            <person name="Wang S."/>
            <person name="Yan T."/>
            <person name="Shi P."/>
            <person name="Liu M."/>
            <person name="Fu X."/>
            <person name="Pan Q."/>
            <person name="Wang Y."/>
            <person name="Lv Z."/>
            <person name="Lu X."/>
            <person name="Zhang F."/>
            <person name="Jiang W."/>
            <person name="Ma Y."/>
            <person name="Chen M."/>
            <person name="Hao X."/>
            <person name="Li L."/>
            <person name="Tang Y."/>
            <person name="Lv G."/>
            <person name="Zhou Y."/>
            <person name="Sun X."/>
            <person name="Brodelius P.E."/>
            <person name="Rose J.K.C."/>
            <person name="Tang K."/>
        </authorList>
    </citation>
    <scope>NUCLEOTIDE SEQUENCE [LARGE SCALE GENOMIC DNA]</scope>
    <source>
        <strain evidence="3">cv. Huhao1</strain>
        <tissue evidence="2">Leaf</tissue>
    </source>
</reference>
<dbReference type="OrthoDB" id="5900at2759"/>
<keyword evidence="1" id="KW-1133">Transmembrane helix</keyword>
<dbReference type="PANTHER" id="PTHR34548:SF2">
    <property type="entry name" value="PROTEIN TIC 21, CHLOROPLASTIC"/>
    <property type="match status" value="1"/>
</dbReference>
<keyword evidence="3" id="KW-1185">Reference proteome</keyword>
<feature type="transmembrane region" description="Helical" evidence="1">
    <location>
        <begin position="123"/>
        <end position="145"/>
    </location>
</feature>
<proteinExistence type="predicted"/>
<dbReference type="EMBL" id="PKPP01020477">
    <property type="protein sequence ID" value="PWA35202.1"/>
    <property type="molecule type" value="Genomic_DNA"/>
</dbReference>
<dbReference type="STRING" id="35608.A0A2U1KEJ8"/>
<dbReference type="Proteomes" id="UP000245207">
    <property type="component" value="Unassembled WGS sequence"/>
</dbReference>
<dbReference type="PANTHER" id="PTHR34548">
    <property type="entry name" value="PROTEIN TIC 21, CHLOROPLASTIC"/>
    <property type="match status" value="1"/>
</dbReference>
<sequence>MITIIRNTPREDAGHHVVKKLEKTSRSFKRRGSLGFWLQLVFTIVSAVILSFSKIVTGNISSPVTFFATAIGIAAAFLSTFWSYGYIRLSAGLRKAVNDPSKHAYFFQAPPFSNVIQSLKNGICLNLLGMGAAIIGMQATLGMLVAKALTASGNPYYRSGGSPVLALDIFLVQASANIILSHFLGLLYSLELLRDVTLPLSEV</sequence>
<accession>A0A2U1KEJ8</accession>
<keyword evidence="1" id="KW-0472">Membrane</keyword>
<evidence type="ECO:0000313" key="3">
    <source>
        <dbReference type="Proteomes" id="UP000245207"/>
    </source>
</evidence>
<keyword evidence="1" id="KW-0812">Transmembrane</keyword>
<protein>
    <submittedName>
        <fullName evidence="2">Uncharacterized protein</fullName>
    </submittedName>
</protein>
<feature type="transmembrane region" description="Helical" evidence="1">
    <location>
        <begin position="165"/>
        <end position="188"/>
    </location>
</feature>
<feature type="transmembrane region" description="Helical" evidence="1">
    <location>
        <begin position="64"/>
        <end position="87"/>
    </location>
</feature>
<comment type="caution">
    <text evidence="2">The sequence shown here is derived from an EMBL/GenBank/DDBJ whole genome shotgun (WGS) entry which is preliminary data.</text>
</comment>
<dbReference type="AlphaFoldDB" id="A0A2U1KEJ8"/>
<evidence type="ECO:0000313" key="2">
    <source>
        <dbReference type="EMBL" id="PWA35202.1"/>
    </source>
</evidence>
<dbReference type="InterPro" id="IPR022051">
    <property type="entry name" value="DUF3611"/>
</dbReference>
<evidence type="ECO:0000256" key="1">
    <source>
        <dbReference type="SAM" id="Phobius"/>
    </source>
</evidence>
<gene>
    <name evidence="2" type="ORF">CTI12_AA611780</name>
</gene>